<feature type="signal peptide" evidence="4">
    <location>
        <begin position="1"/>
        <end position="32"/>
    </location>
</feature>
<dbReference type="SUPFAM" id="SSF53850">
    <property type="entry name" value="Periplasmic binding protein-like II"/>
    <property type="match status" value="1"/>
</dbReference>
<dbReference type="Proteomes" id="UP001592581">
    <property type="component" value="Unassembled WGS sequence"/>
</dbReference>
<evidence type="ECO:0000256" key="4">
    <source>
        <dbReference type="SAM" id="SignalP"/>
    </source>
</evidence>
<name>A0ABV6Y186_9ACTN</name>
<gene>
    <name evidence="5" type="ORF">ABUW04_39205</name>
</gene>
<comment type="similarity">
    <text evidence="1">Belongs to the bacterial solute-binding protein 1 family.</text>
</comment>
<dbReference type="InterPro" id="IPR006059">
    <property type="entry name" value="SBP"/>
</dbReference>
<dbReference type="PROSITE" id="PS51257">
    <property type="entry name" value="PROKAR_LIPOPROTEIN"/>
    <property type="match status" value="1"/>
</dbReference>
<organism evidence="5 6">
    <name type="scientific">Streptacidiphilus jeojiensis</name>
    <dbReference type="NCBI Taxonomy" id="3229225"/>
    <lineage>
        <taxon>Bacteria</taxon>
        <taxon>Bacillati</taxon>
        <taxon>Actinomycetota</taxon>
        <taxon>Actinomycetes</taxon>
        <taxon>Kitasatosporales</taxon>
        <taxon>Streptomycetaceae</taxon>
        <taxon>Streptacidiphilus</taxon>
    </lineage>
</organism>
<dbReference type="PANTHER" id="PTHR30061:SF50">
    <property type="entry name" value="MALTOSE_MALTODEXTRIN-BINDING PERIPLASMIC PROTEIN"/>
    <property type="match status" value="1"/>
</dbReference>
<accession>A0ABV6Y186</accession>
<dbReference type="EMBL" id="JBEUKS010000024">
    <property type="protein sequence ID" value="MFC1444273.1"/>
    <property type="molecule type" value="Genomic_DNA"/>
</dbReference>
<comment type="caution">
    <text evidence="5">The sequence shown here is derived from an EMBL/GenBank/DDBJ whole genome shotgun (WGS) entry which is preliminary data.</text>
</comment>
<evidence type="ECO:0000256" key="2">
    <source>
        <dbReference type="ARBA" id="ARBA00022448"/>
    </source>
</evidence>
<keyword evidence="3 4" id="KW-0732">Signal</keyword>
<proteinExistence type="inferred from homology"/>
<keyword evidence="2" id="KW-0813">Transport</keyword>
<evidence type="ECO:0000313" key="5">
    <source>
        <dbReference type="EMBL" id="MFC1444273.1"/>
    </source>
</evidence>
<sequence length="420" mass="42514">MNAARNIGSPSRSPRRGLALTMAAGVALTAGACSSGAATGSAPAGPLTLTATDYYTSEPMHSAVGSILTSCAASTGVKVTHVSVANPQLMPKVLQQLSSHTLPDLLMLDNPSLQQIAQTGALVPLDTAGVDLSGVYPSILSAGSYQGKVYGLAPGVNSIALFYNKDVLSAAGIKPPTTWAELTADAAKLTTPKRYGFAMSADNDGEGAWQYLPFFWSNGGDLQHLDAAPSVQSLQLVSGLVKSGSMSKSVVTWAQSDVNDQFIAGKAAMMINGPWQFPTLDAAKGLHYGVAPIPVPTAGAAVKVPLGGEVWTVPVTSSAKEKAAAKVLACMNTGANQVALAKAAGYVPSLQSAAAQVAKDTPALAPFVTEVSTALSRTAVVGTKYPAIATALETAMQSALTGAASPQAALTTAQSAATKG</sequence>
<evidence type="ECO:0000313" key="6">
    <source>
        <dbReference type="Proteomes" id="UP001592581"/>
    </source>
</evidence>
<dbReference type="RefSeq" id="WP_380569043.1">
    <property type="nucleotide sequence ID" value="NZ_JBEUKS010000024.1"/>
</dbReference>
<feature type="chain" id="PRO_5045416088" evidence="4">
    <location>
        <begin position="33"/>
        <end position="420"/>
    </location>
</feature>
<dbReference type="CDD" id="cd14748">
    <property type="entry name" value="PBP2_UgpB"/>
    <property type="match status" value="1"/>
</dbReference>
<evidence type="ECO:0000256" key="3">
    <source>
        <dbReference type="ARBA" id="ARBA00022729"/>
    </source>
</evidence>
<dbReference type="Gene3D" id="3.40.190.10">
    <property type="entry name" value="Periplasmic binding protein-like II"/>
    <property type="match status" value="2"/>
</dbReference>
<dbReference type="Pfam" id="PF13416">
    <property type="entry name" value="SBP_bac_8"/>
    <property type="match status" value="1"/>
</dbReference>
<keyword evidence="6" id="KW-1185">Reference proteome</keyword>
<reference evidence="5 6" key="1">
    <citation type="submission" date="2024-06" db="EMBL/GenBank/DDBJ databases">
        <authorList>
            <person name="Lee S.D."/>
        </authorList>
    </citation>
    <scope>NUCLEOTIDE SEQUENCE [LARGE SCALE GENOMIC DNA]</scope>
    <source>
        <strain evidence="5 6">N1-10</strain>
    </source>
</reference>
<dbReference type="PANTHER" id="PTHR30061">
    <property type="entry name" value="MALTOSE-BINDING PERIPLASMIC PROTEIN"/>
    <property type="match status" value="1"/>
</dbReference>
<protein>
    <submittedName>
        <fullName evidence="5">ABC transporter substrate-binding protein</fullName>
    </submittedName>
</protein>
<evidence type="ECO:0000256" key="1">
    <source>
        <dbReference type="ARBA" id="ARBA00008520"/>
    </source>
</evidence>